<sequence length="77" mass="8743">MGSVQYSALTRLLKHNNRAHDLADILNRMPVVLGEEEDRMGSESNNFNPFGELQEEIDREIRSSLVTCWLALPELDG</sequence>
<evidence type="ECO:0000313" key="1">
    <source>
        <dbReference type="EMBL" id="SVD51022.1"/>
    </source>
</evidence>
<gene>
    <name evidence="1" type="ORF">METZ01_LOCUS403876</name>
</gene>
<accession>A0A382VWY6</accession>
<reference evidence="1" key="1">
    <citation type="submission" date="2018-05" db="EMBL/GenBank/DDBJ databases">
        <authorList>
            <person name="Lanie J.A."/>
            <person name="Ng W.-L."/>
            <person name="Kazmierczak K.M."/>
            <person name="Andrzejewski T.M."/>
            <person name="Davidsen T.M."/>
            <person name="Wayne K.J."/>
            <person name="Tettelin H."/>
            <person name="Glass J.I."/>
            <person name="Rusch D."/>
            <person name="Podicherti R."/>
            <person name="Tsui H.-C.T."/>
            <person name="Winkler M.E."/>
        </authorList>
    </citation>
    <scope>NUCLEOTIDE SEQUENCE</scope>
</reference>
<name>A0A382VWY6_9ZZZZ</name>
<dbReference type="AlphaFoldDB" id="A0A382VWY6"/>
<organism evidence="1">
    <name type="scientific">marine metagenome</name>
    <dbReference type="NCBI Taxonomy" id="408172"/>
    <lineage>
        <taxon>unclassified sequences</taxon>
        <taxon>metagenomes</taxon>
        <taxon>ecological metagenomes</taxon>
    </lineage>
</organism>
<protein>
    <submittedName>
        <fullName evidence="1">Uncharacterized protein</fullName>
    </submittedName>
</protein>
<dbReference type="EMBL" id="UINC01155268">
    <property type="protein sequence ID" value="SVD51022.1"/>
    <property type="molecule type" value="Genomic_DNA"/>
</dbReference>
<proteinExistence type="predicted"/>